<feature type="domain" description="HTH araC/xylS-type" evidence="4">
    <location>
        <begin position="119"/>
        <end position="209"/>
    </location>
</feature>
<evidence type="ECO:0000313" key="5">
    <source>
        <dbReference type="EMBL" id="GAA0403546.1"/>
    </source>
</evidence>
<reference evidence="6" key="1">
    <citation type="journal article" date="2019" name="Int. J. Syst. Evol. Microbiol.">
        <title>The Global Catalogue of Microorganisms (GCM) 10K type strain sequencing project: providing services to taxonomists for standard genome sequencing and annotation.</title>
        <authorList>
            <consortium name="The Broad Institute Genomics Platform"/>
            <consortium name="The Broad Institute Genome Sequencing Center for Infectious Disease"/>
            <person name="Wu L."/>
            <person name="Ma J."/>
        </authorList>
    </citation>
    <scope>NUCLEOTIDE SEQUENCE [LARGE SCALE GENOMIC DNA]</scope>
    <source>
        <strain evidence="6">JCM 4788</strain>
    </source>
</reference>
<dbReference type="InterPro" id="IPR018060">
    <property type="entry name" value="HTH_AraC"/>
</dbReference>
<evidence type="ECO:0000259" key="4">
    <source>
        <dbReference type="PROSITE" id="PS01124"/>
    </source>
</evidence>
<sequence>MTYRERPSAAVAGAVVWTRAGDPVRVLPDGCTDLIWADGRLVVAGPDTRAHLAPAGEFTGLRFAPGTGPALLGVPAHELRDLRVPLEDLWPGRRVRIVTQRVAEGAALESVIGRRTDADRVGAAILASARRGEPVSALAARLGMSERQLHRRALRSFGYGPKTLARVLRMGRAVELARGGVAFAEVAVVCGYADQAHLAREVRGLAGVTLGVLVG</sequence>
<proteinExistence type="predicted"/>
<dbReference type="RefSeq" id="WP_344023368.1">
    <property type="nucleotide sequence ID" value="NZ_BAAABX010000026.1"/>
</dbReference>
<evidence type="ECO:0000256" key="2">
    <source>
        <dbReference type="ARBA" id="ARBA00023125"/>
    </source>
</evidence>
<dbReference type="PANTHER" id="PTHR46796:SF15">
    <property type="entry name" value="BLL1074 PROTEIN"/>
    <property type="match status" value="1"/>
</dbReference>
<keyword evidence="6" id="KW-1185">Reference proteome</keyword>
<dbReference type="Gene3D" id="1.10.10.60">
    <property type="entry name" value="Homeodomain-like"/>
    <property type="match status" value="1"/>
</dbReference>
<dbReference type="InterPro" id="IPR046532">
    <property type="entry name" value="DUF6597"/>
</dbReference>
<dbReference type="EMBL" id="BAAABX010000026">
    <property type="protein sequence ID" value="GAA0403546.1"/>
    <property type="molecule type" value="Genomic_DNA"/>
</dbReference>
<keyword evidence="1" id="KW-0805">Transcription regulation</keyword>
<keyword evidence="3" id="KW-0804">Transcription</keyword>
<name>A0ABP3IJS6_9ACTN</name>
<dbReference type="Pfam" id="PF12833">
    <property type="entry name" value="HTH_18"/>
    <property type="match status" value="1"/>
</dbReference>
<evidence type="ECO:0000256" key="1">
    <source>
        <dbReference type="ARBA" id="ARBA00023015"/>
    </source>
</evidence>
<protein>
    <submittedName>
        <fullName evidence="5">Helix-turn-helix transcriptional regulator</fullName>
    </submittedName>
</protein>
<dbReference type="SMART" id="SM00342">
    <property type="entry name" value="HTH_ARAC"/>
    <property type="match status" value="1"/>
</dbReference>
<evidence type="ECO:0000256" key="3">
    <source>
        <dbReference type="ARBA" id="ARBA00023163"/>
    </source>
</evidence>
<keyword evidence="2" id="KW-0238">DNA-binding</keyword>
<accession>A0ABP3IJS6</accession>
<dbReference type="Proteomes" id="UP001500879">
    <property type="component" value="Unassembled WGS sequence"/>
</dbReference>
<dbReference type="PANTHER" id="PTHR46796">
    <property type="entry name" value="HTH-TYPE TRANSCRIPTIONAL ACTIVATOR RHAS-RELATED"/>
    <property type="match status" value="1"/>
</dbReference>
<dbReference type="Pfam" id="PF20240">
    <property type="entry name" value="DUF6597"/>
    <property type="match status" value="1"/>
</dbReference>
<comment type="caution">
    <text evidence="5">The sequence shown here is derived from an EMBL/GenBank/DDBJ whole genome shotgun (WGS) entry which is preliminary data.</text>
</comment>
<evidence type="ECO:0000313" key="6">
    <source>
        <dbReference type="Proteomes" id="UP001500879"/>
    </source>
</evidence>
<dbReference type="PROSITE" id="PS01124">
    <property type="entry name" value="HTH_ARAC_FAMILY_2"/>
    <property type="match status" value="1"/>
</dbReference>
<organism evidence="5 6">
    <name type="scientific">Streptomyces luteireticuli</name>
    <dbReference type="NCBI Taxonomy" id="173858"/>
    <lineage>
        <taxon>Bacteria</taxon>
        <taxon>Bacillati</taxon>
        <taxon>Actinomycetota</taxon>
        <taxon>Actinomycetes</taxon>
        <taxon>Kitasatosporales</taxon>
        <taxon>Streptomycetaceae</taxon>
        <taxon>Streptomyces</taxon>
    </lineage>
</organism>
<gene>
    <name evidence="5" type="ORF">GCM10010357_25710</name>
</gene>
<dbReference type="InterPro" id="IPR050204">
    <property type="entry name" value="AraC_XylS_family_regulators"/>
</dbReference>